<evidence type="ECO:0000313" key="2">
    <source>
        <dbReference type="Proteomes" id="UP001058974"/>
    </source>
</evidence>
<dbReference type="Proteomes" id="UP001058974">
    <property type="component" value="Chromosome 3"/>
</dbReference>
<evidence type="ECO:0000313" key="1">
    <source>
        <dbReference type="EMBL" id="KAI5424612.1"/>
    </source>
</evidence>
<dbReference type="AlphaFoldDB" id="A0A9D5AUB0"/>
<gene>
    <name evidence="1" type="ORF">KIW84_030698</name>
</gene>
<protein>
    <submittedName>
        <fullName evidence="1">Uncharacterized protein</fullName>
    </submittedName>
</protein>
<organism evidence="1 2">
    <name type="scientific">Pisum sativum</name>
    <name type="common">Garden pea</name>
    <name type="synonym">Lathyrus oleraceus</name>
    <dbReference type="NCBI Taxonomy" id="3888"/>
    <lineage>
        <taxon>Eukaryota</taxon>
        <taxon>Viridiplantae</taxon>
        <taxon>Streptophyta</taxon>
        <taxon>Embryophyta</taxon>
        <taxon>Tracheophyta</taxon>
        <taxon>Spermatophyta</taxon>
        <taxon>Magnoliopsida</taxon>
        <taxon>eudicotyledons</taxon>
        <taxon>Gunneridae</taxon>
        <taxon>Pentapetalae</taxon>
        <taxon>rosids</taxon>
        <taxon>fabids</taxon>
        <taxon>Fabales</taxon>
        <taxon>Fabaceae</taxon>
        <taxon>Papilionoideae</taxon>
        <taxon>50 kb inversion clade</taxon>
        <taxon>NPAAA clade</taxon>
        <taxon>Hologalegina</taxon>
        <taxon>IRL clade</taxon>
        <taxon>Fabeae</taxon>
        <taxon>Lathyrus</taxon>
    </lineage>
</organism>
<keyword evidence="2" id="KW-1185">Reference proteome</keyword>
<dbReference type="Gramene" id="Psat03G0069800-T1">
    <property type="protein sequence ID" value="KAI5424612.1"/>
    <property type="gene ID" value="KIW84_030698"/>
</dbReference>
<comment type="caution">
    <text evidence="1">The sequence shown here is derived from an EMBL/GenBank/DDBJ whole genome shotgun (WGS) entry which is preliminary data.</text>
</comment>
<name>A0A9D5AUB0_PEA</name>
<accession>A0A9D5AUB0</accession>
<sequence>MVGKLRSKWIGHFVVTNIFPHGAVETKSAAHASLSRYHPSIAAYLRKLHDPKSLALPNYREVTASVWGSVRSDQGDAGARRKRLSEIYWVTVLGGVRENDDESPTAKVEGKWKWSDLWLRTRRFYGSVADRERRCGSCAYGEDGGDGKCEMNGRLDFLVWFGGGVKREGGVRLIWGRR</sequence>
<reference evidence="1 2" key="1">
    <citation type="journal article" date="2022" name="Nat. Genet.">
        <title>Improved pea reference genome and pan-genome highlight genomic features and evolutionary characteristics.</title>
        <authorList>
            <person name="Yang T."/>
            <person name="Liu R."/>
            <person name="Luo Y."/>
            <person name="Hu S."/>
            <person name="Wang D."/>
            <person name="Wang C."/>
            <person name="Pandey M.K."/>
            <person name="Ge S."/>
            <person name="Xu Q."/>
            <person name="Li N."/>
            <person name="Li G."/>
            <person name="Huang Y."/>
            <person name="Saxena R.K."/>
            <person name="Ji Y."/>
            <person name="Li M."/>
            <person name="Yan X."/>
            <person name="He Y."/>
            <person name="Liu Y."/>
            <person name="Wang X."/>
            <person name="Xiang C."/>
            <person name="Varshney R.K."/>
            <person name="Ding H."/>
            <person name="Gao S."/>
            <person name="Zong X."/>
        </authorList>
    </citation>
    <scope>NUCLEOTIDE SEQUENCE [LARGE SCALE GENOMIC DNA]</scope>
    <source>
        <strain evidence="1 2">cv. Zhongwan 6</strain>
    </source>
</reference>
<proteinExistence type="predicted"/>
<dbReference type="EMBL" id="JAMSHJ010000003">
    <property type="protein sequence ID" value="KAI5424612.1"/>
    <property type="molecule type" value="Genomic_DNA"/>
</dbReference>